<evidence type="ECO:0000256" key="5">
    <source>
        <dbReference type="ARBA" id="ARBA00022833"/>
    </source>
</evidence>
<keyword evidence="4" id="KW-0378">Hydrolase</keyword>
<sequence length="398" mass="42030">MLIIVRARALLAGALAPILLSAADPTVVAQRRALVTAQASARAAEHRATDLDRQAKAMGKAAERSQADQVAAAAAIQAAEARIEAAKGRVALIDRLRAIQRARLAERQGPVVRLTAALQTMARRPAALALVQPGSVDDMIHVRALLGSTLPVIRERTAGLRAEVARADALRRRADAAVAELRHDREQLAIRRTALARLEAVQRQQQQGLVDDAMAQQDRVLAMGERAHDIAQLIETLGEQSDVRDRLMNLSGPILRPNVPGQVATAPDTLMQAGVTAAPPYRLPVIGRLVSGMGEVGDSGVRARGITLSTARAAQVVAPAAGRIAYAGPFRGYKGIVIIDHNDGWATLVTGLRVAAIRPGLSVLQGSPLGTADGADPRITVELRHAGSPVDIVPLLAR</sequence>
<evidence type="ECO:0000256" key="3">
    <source>
        <dbReference type="ARBA" id="ARBA00022723"/>
    </source>
</evidence>
<evidence type="ECO:0000313" key="9">
    <source>
        <dbReference type="EMBL" id="RVT92549.1"/>
    </source>
</evidence>
<evidence type="ECO:0000256" key="6">
    <source>
        <dbReference type="ARBA" id="ARBA00023049"/>
    </source>
</evidence>
<comment type="caution">
    <text evidence="9">The sequence shown here is derived from an EMBL/GenBank/DDBJ whole genome shotgun (WGS) entry which is preliminary data.</text>
</comment>
<dbReference type="SUPFAM" id="SSF51261">
    <property type="entry name" value="Duplicated hybrid motif"/>
    <property type="match status" value="1"/>
</dbReference>
<keyword evidence="6" id="KW-0482">Metalloprotease</keyword>
<evidence type="ECO:0000256" key="7">
    <source>
        <dbReference type="SAM" id="SignalP"/>
    </source>
</evidence>
<name>A0A437M4F0_9SPHN</name>
<gene>
    <name evidence="9" type="ORF">EOD43_01055</name>
</gene>
<keyword evidence="5" id="KW-0862">Zinc</keyword>
<feature type="domain" description="M23ase beta-sheet core" evidence="8">
    <location>
        <begin position="304"/>
        <end position="391"/>
    </location>
</feature>
<dbReference type="Pfam" id="PF01551">
    <property type="entry name" value="Peptidase_M23"/>
    <property type="match status" value="1"/>
</dbReference>
<keyword evidence="10" id="KW-1185">Reference proteome</keyword>
<dbReference type="InterPro" id="IPR011055">
    <property type="entry name" value="Dup_hybrid_motif"/>
</dbReference>
<feature type="chain" id="PRO_5019226627" evidence="7">
    <location>
        <begin position="23"/>
        <end position="398"/>
    </location>
</feature>
<dbReference type="OrthoDB" id="9809144at2"/>
<dbReference type="EMBL" id="SACN01000001">
    <property type="protein sequence ID" value="RVT92549.1"/>
    <property type="molecule type" value="Genomic_DNA"/>
</dbReference>
<evidence type="ECO:0000256" key="1">
    <source>
        <dbReference type="ARBA" id="ARBA00001947"/>
    </source>
</evidence>
<organism evidence="9 10">
    <name type="scientific">Sphingomonas crocodyli</name>
    <dbReference type="NCBI Taxonomy" id="1979270"/>
    <lineage>
        <taxon>Bacteria</taxon>
        <taxon>Pseudomonadati</taxon>
        <taxon>Pseudomonadota</taxon>
        <taxon>Alphaproteobacteria</taxon>
        <taxon>Sphingomonadales</taxon>
        <taxon>Sphingomonadaceae</taxon>
        <taxon>Sphingomonas</taxon>
    </lineage>
</organism>
<evidence type="ECO:0000313" key="10">
    <source>
        <dbReference type="Proteomes" id="UP000282971"/>
    </source>
</evidence>
<dbReference type="InterPro" id="IPR050570">
    <property type="entry name" value="Cell_wall_metabolism_enzyme"/>
</dbReference>
<dbReference type="GO" id="GO:0046872">
    <property type="term" value="F:metal ion binding"/>
    <property type="evidence" value="ECO:0007669"/>
    <property type="project" value="UniProtKB-KW"/>
</dbReference>
<keyword evidence="3" id="KW-0479">Metal-binding</keyword>
<reference evidence="9 10" key="1">
    <citation type="submission" date="2019-01" db="EMBL/GenBank/DDBJ databases">
        <authorList>
            <person name="Chen W.-M."/>
        </authorList>
    </citation>
    <scope>NUCLEOTIDE SEQUENCE [LARGE SCALE GENOMIC DNA]</scope>
    <source>
        <strain evidence="9 10">CCP-7</strain>
    </source>
</reference>
<comment type="cofactor">
    <cofactor evidence="1">
        <name>Zn(2+)</name>
        <dbReference type="ChEBI" id="CHEBI:29105"/>
    </cofactor>
</comment>
<dbReference type="PANTHER" id="PTHR21666">
    <property type="entry name" value="PEPTIDASE-RELATED"/>
    <property type="match status" value="1"/>
</dbReference>
<dbReference type="Proteomes" id="UP000282971">
    <property type="component" value="Unassembled WGS sequence"/>
</dbReference>
<protein>
    <submittedName>
        <fullName evidence="9">Metalloendopeptidase</fullName>
    </submittedName>
</protein>
<dbReference type="AlphaFoldDB" id="A0A437M4F0"/>
<evidence type="ECO:0000259" key="8">
    <source>
        <dbReference type="Pfam" id="PF01551"/>
    </source>
</evidence>
<accession>A0A437M4F0</accession>
<keyword evidence="7" id="KW-0732">Signal</keyword>
<keyword evidence="2" id="KW-0645">Protease</keyword>
<proteinExistence type="predicted"/>
<dbReference type="InterPro" id="IPR016047">
    <property type="entry name" value="M23ase_b-sheet_dom"/>
</dbReference>
<dbReference type="Gene3D" id="2.70.70.10">
    <property type="entry name" value="Glucose Permease (Domain IIA)"/>
    <property type="match status" value="1"/>
</dbReference>
<dbReference type="CDD" id="cd12797">
    <property type="entry name" value="M23_peptidase"/>
    <property type="match status" value="1"/>
</dbReference>
<evidence type="ECO:0000256" key="4">
    <source>
        <dbReference type="ARBA" id="ARBA00022801"/>
    </source>
</evidence>
<dbReference type="PANTHER" id="PTHR21666:SF288">
    <property type="entry name" value="CELL DIVISION PROTEIN YTFB"/>
    <property type="match status" value="1"/>
</dbReference>
<feature type="signal peptide" evidence="7">
    <location>
        <begin position="1"/>
        <end position="22"/>
    </location>
</feature>
<evidence type="ECO:0000256" key="2">
    <source>
        <dbReference type="ARBA" id="ARBA00022670"/>
    </source>
</evidence>
<dbReference type="GO" id="GO:0004222">
    <property type="term" value="F:metalloendopeptidase activity"/>
    <property type="evidence" value="ECO:0007669"/>
    <property type="project" value="TreeGrafter"/>
</dbReference>
<dbReference type="GO" id="GO:0006508">
    <property type="term" value="P:proteolysis"/>
    <property type="evidence" value="ECO:0007669"/>
    <property type="project" value="UniProtKB-KW"/>
</dbReference>